<feature type="compositionally biased region" description="Low complexity" evidence="1">
    <location>
        <begin position="998"/>
        <end position="1019"/>
    </location>
</feature>
<feature type="compositionally biased region" description="Basic residues" evidence="1">
    <location>
        <begin position="1020"/>
        <end position="1033"/>
    </location>
</feature>
<feature type="compositionally biased region" description="Low complexity" evidence="1">
    <location>
        <begin position="475"/>
        <end position="486"/>
    </location>
</feature>
<feature type="compositionally biased region" description="Polar residues" evidence="1">
    <location>
        <begin position="195"/>
        <end position="212"/>
    </location>
</feature>
<evidence type="ECO:0000256" key="1">
    <source>
        <dbReference type="SAM" id="MobiDB-lite"/>
    </source>
</evidence>
<feature type="region of interest" description="Disordered" evidence="1">
    <location>
        <begin position="449"/>
        <end position="567"/>
    </location>
</feature>
<feature type="compositionally biased region" description="Pro residues" evidence="1">
    <location>
        <begin position="970"/>
        <end position="980"/>
    </location>
</feature>
<evidence type="ECO:0008006" key="4">
    <source>
        <dbReference type="Google" id="ProtNLM"/>
    </source>
</evidence>
<feature type="compositionally biased region" description="Low complexity" evidence="1">
    <location>
        <begin position="91"/>
        <end position="107"/>
    </location>
</feature>
<dbReference type="SUPFAM" id="SSF50729">
    <property type="entry name" value="PH domain-like"/>
    <property type="match status" value="1"/>
</dbReference>
<feature type="compositionally biased region" description="Pro residues" evidence="1">
    <location>
        <begin position="458"/>
        <end position="474"/>
    </location>
</feature>
<feature type="region of interest" description="Disordered" evidence="1">
    <location>
        <begin position="1119"/>
        <end position="1158"/>
    </location>
</feature>
<feature type="compositionally biased region" description="Basic and acidic residues" evidence="1">
    <location>
        <begin position="545"/>
        <end position="555"/>
    </location>
</feature>
<reference evidence="3" key="1">
    <citation type="journal article" date="2017" name="Nat. Ecol. Evol.">
        <title>Genome expansion and lineage-specific genetic innovations in the forest pathogenic fungi Armillaria.</title>
        <authorList>
            <person name="Sipos G."/>
            <person name="Prasanna A.N."/>
            <person name="Walter M.C."/>
            <person name="O'Connor E."/>
            <person name="Balint B."/>
            <person name="Krizsan K."/>
            <person name="Kiss B."/>
            <person name="Hess J."/>
            <person name="Varga T."/>
            <person name="Slot J."/>
            <person name="Riley R."/>
            <person name="Boka B."/>
            <person name="Rigling D."/>
            <person name="Barry K."/>
            <person name="Lee J."/>
            <person name="Mihaltcheva S."/>
            <person name="LaButti K."/>
            <person name="Lipzen A."/>
            <person name="Waldron R."/>
            <person name="Moloney N.M."/>
            <person name="Sperisen C."/>
            <person name="Kredics L."/>
            <person name="Vagvoelgyi C."/>
            <person name="Patrignani A."/>
            <person name="Fitzpatrick D."/>
            <person name="Nagy I."/>
            <person name="Doyle S."/>
            <person name="Anderson J.B."/>
            <person name="Grigoriev I.V."/>
            <person name="Gueldener U."/>
            <person name="Muensterkoetter M."/>
            <person name="Nagy L.G."/>
        </authorList>
    </citation>
    <scope>NUCLEOTIDE SEQUENCE [LARGE SCALE GENOMIC DNA]</scope>
    <source>
        <strain evidence="3">C18/9</strain>
    </source>
</reference>
<feature type="compositionally biased region" description="Low complexity" evidence="1">
    <location>
        <begin position="927"/>
        <end position="940"/>
    </location>
</feature>
<feature type="compositionally biased region" description="Polar residues" evidence="1">
    <location>
        <begin position="270"/>
        <end position="285"/>
    </location>
</feature>
<dbReference type="STRING" id="47428.A0A284QQT8"/>
<feature type="compositionally biased region" description="Low complexity" evidence="1">
    <location>
        <begin position="351"/>
        <end position="366"/>
    </location>
</feature>
<feature type="region of interest" description="Disordered" evidence="1">
    <location>
        <begin position="918"/>
        <end position="1042"/>
    </location>
</feature>
<dbReference type="OrthoDB" id="5865767at2759"/>
<dbReference type="EMBL" id="FUEG01000001">
    <property type="protein sequence ID" value="SJK98818.1"/>
    <property type="molecule type" value="Genomic_DNA"/>
</dbReference>
<feature type="compositionally biased region" description="Polar residues" evidence="1">
    <location>
        <begin position="319"/>
        <end position="328"/>
    </location>
</feature>
<proteinExistence type="predicted"/>
<organism evidence="2 3">
    <name type="scientific">Armillaria ostoyae</name>
    <name type="common">Armillaria root rot fungus</name>
    <dbReference type="NCBI Taxonomy" id="47428"/>
    <lineage>
        <taxon>Eukaryota</taxon>
        <taxon>Fungi</taxon>
        <taxon>Dikarya</taxon>
        <taxon>Basidiomycota</taxon>
        <taxon>Agaricomycotina</taxon>
        <taxon>Agaricomycetes</taxon>
        <taxon>Agaricomycetidae</taxon>
        <taxon>Agaricales</taxon>
        <taxon>Marasmiineae</taxon>
        <taxon>Physalacriaceae</taxon>
        <taxon>Armillaria</taxon>
    </lineage>
</organism>
<protein>
    <recommendedName>
        <fullName evidence="4">PH domain-containing protein</fullName>
    </recommendedName>
</protein>
<feature type="compositionally biased region" description="Polar residues" evidence="1">
    <location>
        <begin position="625"/>
        <end position="634"/>
    </location>
</feature>
<accession>A0A284QQT8</accession>
<dbReference type="PANTHER" id="PTHR37283:SF1">
    <property type="entry name" value="PH DOMAIN-CONTAINING PROTEIN YHR131C"/>
    <property type="match status" value="1"/>
</dbReference>
<feature type="compositionally biased region" description="Basic and acidic residues" evidence="1">
    <location>
        <begin position="590"/>
        <end position="607"/>
    </location>
</feature>
<feature type="compositionally biased region" description="Low complexity" evidence="1">
    <location>
        <begin position="636"/>
        <end position="655"/>
    </location>
</feature>
<evidence type="ECO:0000313" key="3">
    <source>
        <dbReference type="Proteomes" id="UP000219338"/>
    </source>
</evidence>
<feature type="region of interest" description="Disordered" evidence="1">
    <location>
        <begin position="586"/>
        <end position="674"/>
    </location>
</feature>
<feature type="compositionally biased region" description="Polar residues" evidence="1">
    <location>
        <begin position="1137"/>
        <end position="1158"/>
    </location>
</feature>
<evidence type="ECO:0000313" key="2">
    <source>
        <dbReference type="EMBL" id="SJK98818.1"/>
    </source>
</evidence>
<feature type="compositionally biased region" description="Polar residues" evidence="1">
    <location>
        <begin position="941"/>
        <end position="951"/>
    </location>
</feature>
<feature type="region of interest" description="Disordered" evidence="1">
    <location>
        <begin position="407"/>
        <end position="432"/>
    </location>
</feature>
<dbReference type="PANTHER" id="PTHR37283">
    <property type="entry name" value="PH DOMAIN-CONTAINING PROTEIN YHR131C"/>
    <property type="match status" value="1"/>
</dbReference>
<feature type="compositionally biased region" description="Acidic residues" evidence="1">
    <location>
        <begin position="506"/>
        <end position="544"/>
    </location>
</feature>
<feature type="region of interest" description="Disordered" evidence="1">
    <location>
        <begin position="195"/>
        <end position="233"/>
    </location>
</feature>
<dbReference type="Proteomes" id="UP000219338">
    <property type="component" value="Unassembled WGS sequence"/>
</dbReference>
<name>A0A284QQT8_ARMOS</name>
<feature type="region of interest" description="Disordered" evidence="1">
    <location>
        <begin position="306"/>
        <end position="369"/>
    </location>
</feature>
<keyword evidence="3" id="KW-1185">Reference proteome</keyword>
<feature type="region of interest" description="Disordered" evidence="1">
    <location>
        <begin position="84"/>
        <end position="120"/>
    </location>
</feature>
<gene>
    <name evidence="2" type="ORF">ARMOST_02087</name>
</gene>
<dbReference type="OMA" id="WESKVGV"/>
<feature type="region of interest" description="Disordered" evidence="1">
    <location>
        <begin position="255"/>
        <end position="291"/>
    </location>
</feature>
<dbReference type="Gene3D" id="2.30.29.30">
    <property type="entry name" value="Pleckstrin-homology domain (PH domain)/Phosphotyrosine-binding domain (PTB)"/>
    <property type="match status" value="2"/>
</dbReference>
<dbReference type="AlphaFoldDB" id="A0A284QQT8"/>
<sequence>MAEQPRVQPVISLKAGAQSRASKFVQKLSNFRSRIRLSSARKGSVELAIEGPYMRQSTSMDVGVAKPYMSQPMLAIPNPYSIQQRRGVDESSLSSPSSSPTGSEPCSAPVPPKRTRHSISTAVVTGTNTGVVFTGKGITFDGLPSETTTSATLKHTSGLPTDNSGTAASGTTLMEAPHILIPKQVAALSRPSFHETLSNSLPSSLPAQQHAPSRSLEAAHDYEPNHNVPPISDNIKSSSLLIEVRDLSAEVVASHNESTQSLTGEKAPSFASTSTKSFHTPPSHSHSLHGESLPFLPATAISASKQRVLPSPPPPRGHNLSSLTSNSIHDAVAPSPSDDTHIAREAGTLKSSMPGPGLPSVPSSSSTMRTVFTGSRTLDAAESVPYVFPARPHGAAITTEKSLPKTPLELSYKSPSSAYGTTPTRRSPPSLPMPLHRFSMTLAEGTGSARLSPSLITRPPPMPILNLPMLPPSTPSTSSAALSSSANRPHQKLRSMPALPRQGTNVDEDDDEDDEEDDDGDDTEDGEDFVEASDGGDDDDDDRTAEDSPTTRDRSALASPSQQHERVQVLAPSLHLPIDLARLDLSFLDDPPRSPDMKGKGKQREDSDLASATPTASRAKGLPTPRQQPFSNDYFSIATPSSPAAKTPSTAAFTPRLEDGMQTPGSPLVRGHMADGRPTIYKHASRSMINIVGPSLCRRDEEKETNGENEIEVIPRTTGLAGLVARLPPSPGNALEAPSPVPHTPLQKALVGDTPGTLHRRRSLPTFSVGSPPPPYPSFAPYKGLHLSSHQPPPDFDAPHIVEGRETLPEYSNSIYLRTVMPRKMEFTQPGVQAKDRKWRRVVCELEGTVFRVYECPRETAGVSAIGLWWERKVGVGDVSIPATSGPASTKKASDAVLGDTAEPVSKLGEVIADATRSGGQTDLQLSSPSPVPSQQGPQQTFMHSNQSRSKLVNLLKPSRPHSRSRSDVPNPPRLTPPSQPRSSLSTPRPRTPTVAISSPSDSSLTVSTPSSLSSSGSSPRHRSSNSRSHFRTGRIPAPSIMSIPELPEGELIKAYTLQNAESGLGNDYLKRKNVIRVRMEGEQFLLQAMNVASVVEWIEGLHSATNVSLDLDERPMPRGPLFPRRRRRRGVRRTDTATATGTLNVPSDDAQPSAQTT</sequence>
<dbReference type="InterPro" id="IPR011993">
    <property type="entry name" value="PH-like_dom_sf"/>
</dbReference>
<feature type="region of interest" description="Disordered" evidence="1">
    <location>
        <begin position="149"/>
        <end position="169"/>
    </location>
</feature>